<evidence type="ECO:0000256" key="1">
    <source>
        <dbReference type="SAM" id="SignalP"/>
    </source>
</evidence>
<dbReference type="InterPro" id="IPR029058">
    <property type="entry name" value="AB_hydrolase_fold"/>
</dbReference>
<keyword evidence="3" id="KW-0378">Hydrolase</keyword>
<comment type="caution">
    <text evidence="3">The sequence shown here is derived from an EMBL/GenBank/DDBJ whole genome shotgun (WGS) entry which is preliminary data.</text>
</comment>
<evidence type="ECO:0000313" key="3">
    <source>
        <dbReference type="EMBL" id="TFW44943.1"/>
    </source>
</evidence>
<organism evidence="3 4">
    <name type="scientific">Pseudomonas fluorescens</name>
    <dbReference type="NCBI Taxonomy" id="294"/>
    <lineage>
        <taxon>Bacteria</taxon>
        <taxon>Pseudomonadati</taxon>
        <taxon>Pseudomonadota</taxon>
        <taxon>Gammaproteobacteria</taxon>
        <taxon>Pseudomonadales</taxon>
        <taxon>Pseudomonadaceae</taxon>
        <taxon>Pseudomonas</taxon>
    </lineage>
</organism>
<feature type="signal peptide" evidence="1">
    <location>
        <begin position="1"/>
        <end position="21"/>
    </location>
</feature>
<evidence type="ECO:0000259" key="2">
    <source>
        <dbReference type="Pfam" id="PF00561"/>
    </source>
</evidence>
<proteinExistence type="predicted"/>
<dbReference type="EMBL" id="SPVI01000001">
    <property type="protein sequence ID" value="TFW44943.1"/>
    <property type="molecule type" value="Genomic_DNA"/>
</dbReference>
<dbReference type="Proteomes" id="UP000297322">
    <property type="component" value="Unassembled WGS sequence"/>
</dbReference>
<name>A0A4Y9TKN4_PSEFL</name>
<dbReference type="GO" id="GO:0016787">
    <property type="term" value="F:hydrolase activity"/>
    <property type="evidence" value="ECO:0007669"/>
    <property type="project" value="UniProtKB-KW"/>
</dbReference>
<reference evidence="3 4" key="1">
    <citation type="submission" date="2019-03" db="EMBL/GenBank/DDBJ databases">
        <title>Biocontrol and xenobiotic degradation properties of endophytic Pseudomonas fluorescens strain BRZ63.</title>
        <authorList>
            <person name="Chlebek D.A."/>
            <person name="Pinski A."/>
            <person name="Zur J.P."/>
            <person name="Michalska J."/>
            <person name="Hupert-Kocurek K.T."/>
        </authorList>
    </citation>
    <scope>NUCLEOTIDE SEQUENCE [LARGE SCALE GENOMIC DNA]</scope>
    <source>
        <strain evidence="3 4">BRZ63</strain>
    </source>
</reference>
<gene>
    <name evidence="3" type="ORF">E4T65_00315</name>
</gene>
<protein>
    <submittedName>
        <fullName evidence="3">Alpha/beta fold hydrolase</fullName>
    </submittedName>
</protein>
<feature type="chain" id="PRO_5021242702" evidence="1">
    <location>
        <begin position="22"/>
        <end position="248"/>
    </location>
</feature>
<dbReference type="InterPro" id="IPR000073">
    <property type="entry name" value="AB_hydrolase_1"/>
</dbReference>
<dbReference type="SUPFAM" id="SSF53474">
    <property type="entry name" value="alpha/beta-Hydrolases"/>
    <property type="match status" value="1"/>
</dbReference>
<evidence type="ECO:0000313" key="4">
    <source>
        <dbReference type="Proteomes" id="UP000297322"/>
    </source>
</evidence>
<feature type="domain" description="AB hydrolase-1" evidence="2">
    <location>
        <begin position="146"/>
        <end position="203"/>
    </location>
</feature>
<accession>A0A4Y9TKN4</accession>
<dbReference type="Pfam" id="PF00561">
    <property type="entry name" value="Abhydrolase_1"/>
    <property type="match status" value="1"/>
</dbReference>
<dbReference type="Gene3D" id="3.40.50.1820">
    <property type="entry name" value="alpha/beta hydrolase"/>
    <property type="match status" value="1"/>
</dbReference>
<dbReference type="AlphaFoldDB" id="A0A4Y9TKN4"/>
<sequence>MTVAKHLAWGCLWLAAGLGHAEPLIRPTAIDWLLDCPLPTAQRLDPEVLARTQCGIVSVPRNHAAPRQGHLNLYLTRVGAREPLNREGVVFAQSGDPPHPNSGGTFAIQLASQWGASAASAYRTLLNRYDVIELGTRDLGRDEDVEQAARDLEFVRTQLGDAQLHYLGNAAATRLGNRYAALFPERVARMVLVNGERGMTDAPQVQQLHLKEPAKPGANRCVTQWAGAFLAYGKQPPPSTRCVGSDDG</sequence>
<dbReference type="RefSeq" id="WP_017527018.1">
    <property type="nucleotide sequence ID" value="NZ_SPVI01000001.1"/>
</dbReference>
<keyword evidence="1" id="KW-0732">Signal</keyword>